<gene>
    <name evidence="1" type="ORF">AAW51_2539</name>
</gene>
<evidence type="ECO:0000313" key="1">
    <source>
        <dbReference type="EMBL" id="AKJ29230.1"/>
    </source>
</evidence>
<protein>
    <recommendedName>
        <fullName evidence="3">DUF3570 domain-containing protein</fullName>
    </recommendedName>
</protein>
<dbReference type="KEGG" id="pbh:AAW51_2539"/>
<dbReference type="Pfam" id="PF12094">
    <property type="entry name" value="DUF3570"/>
    <property type="match status" value="1"/>
</dbReference>
<name>A0A0G3BRR7_9BURK</name>
<dbReference type="Proteomes" id="UP000035352">
    <property type="component" value="Chromosome"/>
</dbReference>
<evidence type="ECO:0008006" key="3">
    <source>
        <dbReference type="Google" id="ProtNLM"/>
    </source>
</evidence>
<evidence type="ECO:0000313" key="2">
    <source>
        <dbReference type="Proteomes" id="UP000035352"/>
    </source>
</evidence>
<keyword evidence="2" id="KW-1185">Reference proteome</keyword>
<organism evidence="1 2">
    <name type="scientific">Caldimonas brevitalea</name>
    <dbReference type="NCBI Taxonomy" id="413882"/>
    <lineage>
        <taxon>Bacteria</taxon>
        <taxon>Pseudomonadati</taxon>
        <taxon>Pseudomonadota</taxon>
        <taxon>Betaproteobacteria</taxon>
        <taxon>Burkholderiales</taxon>
        <taxon>Sphaerotilaceae</taxon>
        <taxon>Caldimonas</taxon>
    </lineage>
</organism>
<reference evidence="1 2" key="1">
    <citation type="submission" date="2015-05" db="EMBL/GenBank/DDBJ databases">
        <authorList>
            <person name="Tang B."/>
            <person name="Yu Y."/>
        </authorList>
    </citation>
    <scope>NUCLEOTIDE SEQUENCE [LARGE SCALE GENOMIC DNA]</scope>
    <source>
        <strain evidence="1 2">DSM 7029</strain>
    </source>
</reference>
<accession>A0A0G3BRR7</accession>
<dbReference type="PATRIC" id="fig|413882.6.peg.2653"/>
<dbReference type="AlphaFoldDB" id="A0A0G3BRR7"/>
<dbReference type="InterPro" id="IPR021953">
    <property type="entry name" value="DUF3570"/>
</dbReference>
<dbReference type="STRING" id="413882.AAW51_2539"/>
<sequence length="378" mass="41616">MRALRGQLAQRGEPLRRSVVTRAHVAGLVGGVLAGGAAHAVNLPEDRAEALFHVYDGGGVKATGPALLVRKSMADRVSLSASYYVDAVSNASIDVITTASPFDERRTEYGLGADYVYQDSLITLSTSHSKEPDYVADGASLDLSQDVFGGMTTVSLGFSRGSDKVGRSDTGFFDSARHWRYRLGVTQILTPRWVASANFEMVSDSGYLGSPYRSARVFGAAVPERNPRTRSSRAVKFRTVGAIGTAGAVHAEYRYFWDTWDIQAHTAEVGYSRYFGEAWLGDAYLRYHTQSNALFYSDNARTETTYISRNRQLSSFNSIGLGGKVSRRLAKVPGEYEIKAHATYEFKRFKYSDFTDVRTGAPYAFNANVFQIYVSATY</sequence>
<dbReference type="EMBL" id="CP011371">
    <property type="protein sequence ID" value="AKJ29230.1"/>
    <property type="molecule type" value="Genomic_DNA"/>
</dbReference>
<proteinExistence type="predicted"/>